<feature type="domain" description="Prephenate dehydratase" evidence="11">
    <location>
        <begin position="6"/>
        <end position="190"/>
    </location>
</feature>
<dbReference type="CDD" id="cd04905">
    <property type="entry name" value="ACT_CM-PDT"/>
    <property type="match status" value="1"/>
</dbReference>
<evidence type="ECO:0000256" key="3">
    <source>
        <dbReference type="ARBA" id="ARBA00021872"/>
    </source>
</evidence>
<dbReference type="InterPro" id="IPR045865">
    <property type="entry name" value="ACT-like_dom_sf"/>
</dbReference>
<evidence type="ECO:0000256" key="5">
    <source>
        <dbReference type="ARBA" id="ARBA00023141"/>
    </source>
</evidence>
<name>A0A6F9EDF3_9BACL</name>
<evidence type="ECO:0000256" key="4">
    <source>
        <dbReference type="ARBA" id="ARBA00022605"/>
    </source>
</evidence>
<evidence type="ECO:0000256" key="8">
    <source>
        <dbReference type="ARBA" id="ARBA00047848"/>
    </source>
</evidence>
<dbReference type="RefSeq" id="WP_170086043.1">
    <property type="nucleotide sequence ID" value="NZ_CP047972.1"/>
</dbReference>
<reference evidence="13 14" key="1">
    <citation type="submission" date="2020-04" db="EMBL/GenBank/DDBJ databases">
        <authorList>
            <person name="Hogendoorn C."/>
        </authorList>
    </citation>
    <scope>NUCLEOTIDE SEQUENCE [LARGE SCALE GENOMIC DNA]</scope>
    <source>
        <strain evidence="13">COOX1</strain>
    </source>
</reference>
<dbReference type="PROSITE" id="PS00858">
    <property type="entry name" value="PREPHENATE_DEHYDR_2"/>
    <property type="match status" value="1"/>
</dbReference>
<dbReference type="FunFam" id="3.40.190.10:FF:000034">
    <property type="entry name" value="Chorismate mutase/prephenate dehydratase"/>
    <property type="match status" value="1"/>
</dbReference>
<accession>A0A6F9EDF3</accession>
<dbReference type="Pfam" id="PF01842">
    <property type="entry name" value="ACT"/>
    <property type="match status" value="1"/>
</dbReference>
<dbReference type="Gene3D" id="3.40.190.10">
    <property type="entry name" value="Periplasmic binding protein-like II"/>
    <property type="match status" value="2"/>
</dbReference>
<evidence type="ECO:0000259" key="11">
    <source>
        <dbReference type="PROSITE" id="PS51171"/>
    </source>
</evidence>
<comment type="catalytic activity">
    <reaction evidence="8 10">
        <text>prephenate + H(+) = 3-phenylpyruvate + CO2 + H2O</text>
        <dbReference type="Rhea" id="RHEA:21648"/>
        <dbReference type="ChEBI" id="CHEBI:15377"/>
        <dbReference type="ChEBI" id="CHEBI:15378"/>
        <dbReference type="ChEBI" id="CHEBI:16526"/>
        <dbReference type="ChEBI" id="CHEBI:18005"/>
        <dbReference type="ChEBI" id="CHEBI:29934"/>
        <dbReference type="EC" id="4.2.1.51"/>
    </reaction>
</comment>
<dbReference type="Pfam" id="PF00800">
    <property type="entry name" value="PDT"/>
    <property type="match status" value="1"/>
</dbReference>
<dbReference type="SUPFAM" id="SSF53850">
    <property type="entry name" value="Periplasmic binding protein-like II"/>
    <property type="match status" value="1"/>
</dbReference>
<evidence type="ECO:0000256" key="9">
    <source>
        <dbReference type="PIRSR" id="PIRSR001500-2"/>
    </source>
</evidence>
<feature type="domain" description="ACT" evidence="12">
    <location>
        <begin position="213"/>
        <end position="290"/>
    </location>
</feature>
<dbReference type="PIRSF" id="PIRSF001500">
    <property type="entry name" value="Chor_mut_pdt_Ppr"/>
    <property type="match status" value="1"/>
</dbReference>
<protein>
    <recommendedName>
        <fullName evidence="3 10">Prephenate dehydratase</fullName>
        <shortName evidence="10">PDT</shortName>
        <ecNumber evidence="2 10">4.2.1.51</ecNumber>
    </recommendedName>
</protein>
<dbReference type="GO" id="GO:0009094">
    <property type="term" value="P:L-phenylalanine biosynthetic process"/>
    <property type="evidence" value="ECO:0007669"/>
    <property type="project" value="UniProtKB-UniPathway"/>
</dbReference>
<dbReference type="PROSITE" id="PS51671">
    <property type="entry name" value="ACT"/>
    <property type="match status" value="1"/>
</dbReference>
<dbReference type="GO" id="GO:0004664">
    <property type="term" value="F:prephenate dehydratase activity"/>
    <property type="evidence" value="ECO:0007669"/>
    <property type="project" value="UniProtKB-UniRule"/>
</dbReference>
<evidence type="ECO:0000256" key="6">
    <source>
        <dbReference type="ARBA" id="ARBA00023222"/>
    </source>
</evidence>
<evidence type="ECO:0000313" key="14">
    <source>
        <dbReference type="Proteomes" id="UP000502196"/>
    </source>
</evidence>
<dbReference type="Gene3D" id="3.30.70.260">
    <property type="match status" value="1"/>
</dbReference>
<evidence type="ECO:0000313" key="13">
    <source>
        <dbReference type="EMBL" id="CAB3394590.1"/>
    </source>
</evidence>
<evidence type="ECO:0000256" key="1">
    <source>
        <dbReference type="ARBA" id="ARBA00004741"/>
    </source>
</evidence>
<dbReference type="PROSITE" id="PS51171">
    <property type="entry name" value="PREPHENATE_DEHYDR_3"/>
    <property type="match status" value="1"/>
</dbReference>
<dbReference type="AlphaFoldDB" id="A0A6F9EDF3"/>
<dbReference type="InterPro" id="IPR008242">
    <property type="entry name" value="Chor_mutase/pphenate_deHydtase"/>
</dbReference>
<dbReference type="InterPro" id="IPR018528">
    <property type="entry name" value="Preph_deHydtase_CS"/>
</dbReference>
<dbReference type="UniPathway" id="UPA00121">
    <property type="reaction ID" value="UER00345"/>
</dbReference>
<gene>
    <name evidence="10 13" type="primary">pheA</name>
    <name evidence="13" type="ORF">COOX1_2490</name>
</gene>
<dbReference type="Proteomes" id="UP000502196">
    <property type="component" value="Chromosome"/>
</dbReference>
<organism evidence="13 14">
    <name type="scientific">Kyrpidia spormannii</name>
    <dbReference type="NCBI Taxonomy" id="2055160"/>
    <lineage>
        <taxon>Bacteria</taxon>
        <taxon>Bacillati</taxon>
        <taxon>Bacillota</taxon>
        <taxon>Bacilli</taxon>
        <taxon>Bacillales</taxon>
        <taxon>Alicyclobacillaceae</taxon>
        <taxon>Kyrpidia</taxon>
    </lineage>
</organism>
<keyword evidence="5 10" id="KW-0057">Aromatic amino acid biosynthesis</keyword>
<keyword evidence="6 10" id="KW-0584">Phenylalanine biosynthesis</keyword>
<proteinExistence type="predicted"/>
<evidence type="ECO:0000256" key="10">
    <source>
        <dbReference type="RuleBase" id="RU361254"/>
    </source>
</evidence>
<dbReference type="InterPro" id="IPR001086">
    <property type="entry name" value="Preph_deHydtase"/>
</dbReference>
<sequence>MTAQTQLAFLGPSGTFTEEAARVMSGVLASDLPGEEWVACDTIADVLDLTASGATAFGVVPIENSLEGSVNITLDWLAHEGGLVIAAEAALPVSHHLLARSGVSGEQIEGIVSHPQALAQCRGYLRNHFPGVPQYAAESTAAAAERVIRDPEDLAAIGTRLAARIYGLEILDSEIQDEANNRTRFVLVAAQSRWTEDQQREFCRRHGSSKTSALITLGEDHPGALYEVLACFARERVNLTRIESRPTRRGLGSYHFFVDMEGQWWDPAVIRAVEGIHETGAAVRDLGTYPVIA</sequence>
<dbReference type="PROSITE" id="PS00857">
    <property type="entry name" value="PREPHENATE_DEHYDR_1"/>
    <property type="match status" value="1"/>
</dbReference>
<keyword evidence="4 10" id="KW-0028">Amino-acid biosynthesis</keyword>
<dbReference type="EC" id="4.2.1.51" evidence="2 10"/>
<evidence type="ECO:0000256" key="2">
    <source>
        <dbReference type="ARBA" id="ARBA00013147"/>
    </source>
</evidence>
<dbReference type="PANTHER" id="PTHR21022:SF19">
    <property type="entry name" value="PREPHENATE DEHYDRATASE-RELATED"/>
    <property type="match status" value="1"/>
</dbReference>
<dbReference type="InterPro" id="IPR002912">
    <property type="entry name" value="ACT_dom"/>
</dbReference>
<dbReference type="GO" id="GO:0005737">
    <property type="term" value="C:cytoplasm"/>
    <property type="evidence" value="ECO:0007669"/>
    <property type="project" value="TreeGrafter"/>
</dbReference>
<dbReference type="CDD" id="cd13633">
    <property type="entry name" value="PBP2_Sa-PDT_like"/>
    <property type="match status" value="1"/>
</dbReference>
<keyword evidence="7 10" id="KW-0456">Lyase</keyword>
<dbReference type="PANTHER" id="PTHR21022">
    <property type="entry name" value="PREPHENATE DEHYDRATASE P PROTEIN"/>
    <property type="match status" value="1"/>
</dbReference>
<comment type="pathway">
    <text evidence="1 10">Amino-acid biosynthesis; L-phenylalanine biosynthesis; phenylpyruvate from prephenate: step 1/1.</text>
</comment>
<evidence type="ECO:0000256" key="7">
    <source>
        <dbReference type="ARBA" id="ARBA00023239"/>
    </source>
</evidence>
<dbReference type="EMBL" id="LR792683">
    <property type="protein sequence ID" value="CAB3394590.1"/>
    <property type="molecule type" value="Genomic_DNA"/>
</dbReference>
<evidence type="ECO:0000259" key="12">
    <source>
        <dbReference type="PROSITE" id="PS51671"/>
    </source>
</evidence>
<feature type="site" description="Essential for prephenate dehydratase activity" evidence="9">
    <location>
        <position position="183"/>
    </location>
</feature>
<dbReference type="SUPFAM" id="SSF55021">
    <property type="entry name" value="ACT-like"/>
    <property type="match status" value="1"/>
</dbReference>
<dbReference type="NCBIfam" id="NF008865">
    <property type="entry name" value="PRK11898.1"/>
    <property type="match status" value="1"/>
</dbReference>